<evidence type="ECO:0000256" key="1">
    <source>
        <dbReference type="SAM" id="MobiDB-lite"/>
    </source>
</evidence>
<accession>A0A139HFP4</accession>
<dbReference type="AlphaFoldDB" id="A0A139HFP4"/>
<evidence type="ECO:0000313" key="3">
    <source>
        <dbReference type="Proteomes" id="UP000073492"/>
    </source>
</evidence>
<evidence type="ECO:0000313" key="2">
    <source>
        <dbReference type="EMBL" id="KXT01212.1"/>
    </source>
</evidence>
<sequence>MLQLLLSWTSSSTSSQNGANIDFNDDSDDEAEKEDGTSFHSGDGGFGSAEGDWHAFILHQQRHSPTYQLFSPATYFASPHYLQTLSTTPEDLAL</sequence>
<name>A0A139HFP4_9PEZI</name>
<feature type="region of interest" description="Disordered" evidence="1">
    <location>
        <begin position="1"/>
        <end position="46"/>
    </location>
</feature>
<dbReference type="EMBL" id="LFZO01000662">
    <property type="protein sequence ID" value="KXT01212.1"/>
    <property type="molecule type" value="Genomic_DNA"/>
</dbReference>
<reference evidence="2 3" key="1">
    <citation type="submission" date="2015-07" db="EMBL/GenBank/DDBJ databases">
        <title>Comparative genomics of the Sigatoka disease complex on banana suggests a link between parallel evolutionary changes in Pseudocercospora fijiensis and Pseudocercospora eumusae and increased virulence on the banana host.</title>
        <authorList>
            <person name="Chang T.-C."/>
            <person name="Salvucci A."/>
            <person name="Crous P.W."/>
            <person name="Stergiopoulos I."/>
        </authorList>
    </citation>
    <scope>NUCLEOTIDE SEQUENCE [LARGE SCALE GENOMIC DNA]</scope>
    <source>
        <strain evidence="2 3">CBS 116634</strain>
    </source>
</reference>
<gene>
    <name evidence="2" type="ORF">AC579_1926</name>
</gene>
<organism evidence="2 3">
    <name type="scientific">Pseudocercospora musae</name>
    <dbReference type="NCBI Taxonomy" id="113226"/>
    <lineage>
        <taxon>Eukaryota</taxon>
        <taxon>Fungi</taxon>
        <taxon>Dikarya</taxon>
        <taxon>Ascomycota</taxon>
        <taxon>Pezizomycotina</taxon>
        <taxon>Dothideomycetes</taxon>
        <taxon>Dothideomycetidae</taxon>
        <taxon>Mycosphaerellales</taxon>
        <taxon>Mycosphaerellaceae</taxon>
        <taxon>Pseudocercospora</taxon>
    </lineage>
</organism>
<proteinExistence type="predicted"/>
<feature type="compositionally biased region" description="Acidic residues" evidence="1">
    <location>
        <begin position="23"/>
        <end position="33"/>
    </location>
</feature>
<dbReference type="Proteomes" id="UP000073492">
    <property type="component" value="Unassembled WGS sequence"/>
</dbReference>
<keyword evidence="3" id="KW-1185">Reference proteome</keyword>
<protein>
    <submittedName>
        <fullName evidence="2">Uncharacterized protein</fullName>
    </submittedName>
</protein>
<feature type="compositionally biased region" description="Low complexity" evidence="1">
    <location>
        <begin position="1"/>
        <end position="16"/>
    </location>
</feature>
<comment type="caution">
    <text evidence="2">The sequence shown here is derived from an EMBL/GenBank/DDBJ whole genome shotgun (WGS) entry which is preliminary data.</text>
</comment>